<dbReference type="GO" id="GO:0061630">
    <property type="term" value="F:ubiquitin protein ligase activity"/>
    <property type="evidence" value="ECO:0007669"/>
    <property type="project" value="UniProtKB-EC"/>
</dbReference>
<keyword evidence="3" id="KW-0808">Transferase</keyword>
<dbReference type="Gene3D" id="3.30.40.10">
    <property type="entry name" value="Zinc/RING finger domain, C3HC4 (zinc finger)"/>
    <property type="match status" value="1"/>
</dbReference>
<evidence type="ECO:0000256" key="7">
    <source>
        <dbReference type="ARBA" id="ARBA00022833"/>
    </source>
</evidence>
<dbReference type="Proteomes" id="UP001372338">
    <property type="component" value="Unassembled WGS sequence"/>
</dbReference>
<evidence type="ECO:0000259" key="9">
    <source>
        <dbReference type="PROSITE" id="PS50089"/>
    </source>
</evidence>
<dbReference type="InterPro" id="IPR013083">
    <property type="entry name" value="Znf_RING/FYVE/PHD"/>
</dbReference>
<dbReference type="PANTHER" id="PTHR22937">
    <property type="entry name" value="E3 UBIQUITIN-PROTEIN LIGASE RNF165"/>
    <property type="match status" value="1"/>
</dbReference>
<keyword evidence="5 8" id="KW-0863">Zinc-finger</keyword>
<evidence type="ECO:0000313" key="11">
    <source>
        <dbReference type="Proteomes" id="UP001372338"/>
    </source>
</evidence>
<keyword evidence="6" id="KW-0833">Ubl conjugation pathway</keyword>
<evidence type="ECO:0000313" key="10">
    <source>
        <dbReference type="EMBL" id="KAK7257185.1"/>
    </source>
</evidence>
<proteinExistence type="predicted"/>
<organism evidence="10 11">
    <name type="scientific">Crotalaria pallida</name>
    <name type="common">Smooth rattlebox</name>
    <name type="synonym">Crotalaria striata</name>
    <dbReference type="NCBI Taxonomy" id="3830"/>
    <lineage>
        <taxon>Eukaryota</taxon>
        <taxon>Viridiplantae</taxon>
        <taxon>Streptophyta</taxon>
        <taxon>Embryophyta</taxon>
        <taxon>Tracheophyta</taxon>
        <taxon>Spermatophyta</taxon>
        <taxon>Magnoliopsida</taxon>
        <taxon>eudicotyledons</taxon>
        <taxon>Gunneridae</taxon>
        <taxon>Pentapetalae</taxon>
        <taxon>rosids</taxon>
        <taxon>fabids</taxon>
        <taxon>Fabales</taxon>
        <taxon>Fabaceae</taxon>
        <taxon>Papilionoideae</taxon>
        <taxon>50 kb inversion clade</taxon>
        <taxon>genistoids sensu lato</taxon>
        <taxon>core genistoids</taxon>
        <taxon>Crotalarieae</taxon>
        <taxon>Crotalaria</taxon>
    </lineage>
</organism>
<dbReference type="Pfam" id="PF13639">
    <property type="entry name" value="zf-RING_2"/>
    <property type="match status" value="1"/>
</dbReference>
<dbReference type="EMBL" id="JAYWIO010000006">
    <property type="protein sequence ID" value="KAK7257185.1"/>
    <property type="molecule type" value="Genomic_DNA"/>
</dbReference>
<dbReference type="SUPFAM" id="SSF57850">
    <property type="entry name" value="RING/U-box"/>
    <property type="match status" value="1"/>
</dbReference>
<dbReference type="InterPro" id="IPR045191">
    <property type="entry name" value="MBR1/2-like"/>
</dbReference>
<dbReference type="GO" id="GO:0008270">
    <property type="term" value="F:zinc ion binding"/>
    <property type="evidence" value="ECO:0007669"/>
    <property type="project" value="UniProtKB-KW"/>
</dbReference>
<dbReference type="CDD" id="cd16469">
    <property type="entry name" value="RING-H2_RNF24-like"/>
    <property type="match status" value="1"/>
</dbReference>
<evidence type="ECO:0000256" key="4">
    <source>
        <dbReference type="ARBA" id="ARBA00022723"/>
    </source>
</evidence>
<dbReference type="InterPro" id="IPR001841">
    <property type="entry name" value="Znf_RING"/>
</dbReference>
<name>A0AAN9HYJ4_CROPI</name>
<dbReference type="PROSITE" id="PS50089">
    <property type="entry name" value="ZF_RING_2"/>
    <property type="match status" value="1"/>
</dbReference>
<comment type="catalytic activity">
    <reaction evidence="1">
        <text>S-ubiquitinyl-[E2 ubiquitin-conjugating enzyme]-L-cysteine + [acceptor protein]-L-lysine = [E2 ubiquitin-conjugating enzyme]-L-cysteine + N(6)-ubiquitinyl-[acceptor protein]-L-lysine.</text>
        <dbReference type="EC" id="2.3.2.27"/>
    </reaction>
</comment>
<protein>
    <recommendedName>
        <fullName evidence="2">RING-type E3 ubiquitin transferase</fullName>
        <ecNumber evidence="2">2.3.2.27</ecNumber>
    </recommendedName>
</protein>
<dbReference type="SMART" id="SM00184">
    <property type="entry name" value="RING"/>
    <property type="match status" value="1"/>
</dbReference>
<keyword evidence="11" id="KW-1185">Reference proteome</keyword>
<dbReference type="AlphaFoldDB" id="A0AAN9HYJ4"/>
<evidence type="ECO:0000256" key="8">
    <source>
        <dbReference type="PROSITE-ProRule" id="PRU00175"/>
    </source>
</evidence>
<sequence length="507" mass="55027">MDQRRQGYFHSDPGLHFRGTNISVPTVHTVVAASGSTPSPNPSYRPDGYFNVLMNGVTQFPSIQHQHNLDMDVPAAGNMYYSGMNSSSRAGALPPPLNHSATDQLPGSITAAVSGGYKRKNAEMFGGNYQNFNASASSSVAPPNASYNGGVGTMDIPSFSLPQHRGNGVPSLVEIGSHGSSWSGLGESVMLHDHNHLTQGNYLGQHFQQSAPSWLDQHFNRNINDGHATAWNQSLPVAYLQALDVLEGPLGDASMGLQMYHDTASNRNGFGFPHPPPVNPQHHNFRNQTPPMIGQSIGFHPPAASFRAPANPSRSSAMLIPTNFEMGARHVGNSGTSAGLRRHRSHGGIIPEATLGHQNFSPMHFIQFDDVALLVDNHGDMRLDIDGMSYEASRLSWILYFSINELLALEEQIGNVSTGLTEEMITAGMKTKTYSIPAFTIDLEEVATEEEEYDTCTVCMDEYNIGEEIGILGCGHEFHADCLKQWLIVKNVCPICKSEALASEGRV</sequence>
<reference evidence="10 11" key="1">
    <citation type="submission" date="2024-01" db="EMBL/GenBank/DDBJ databases">
        <title>The genomes of 5 underutilized Papilionoideae crops provide insights into root nodulation and disease resistanc.</title>
        <authorList>
            <person name="Yuan L."/>
        </authorList>
    </citation>
    <scope>NUCLEOTIDE SEQUENCE [LARGE SCALE GENOMIC DNA]</scope>
    <source>
        <strain evidence="10">ZHUSHIDOU_FW_LH</strain>
        <tissue evidence="10">Leaf</tissue>
    </source>
</reference>
<accession>A0AAN9HYJ4</accession>
<dbReference type="EC" id="2.3.2.27" evidence="2"/>
<evidence type="ECO:0000256" key="1">
    <source>
        <dbReference type="ARBA" id="ARBA00000900"/>
    </source>
</evidence>
<keyword evidence="7" id="KW-0862">Zinc</keyword>
<feature type="domain" description="RING-type" evidence="9">
    <location>
        <begin position="456"/>
        <end position="497"/>
    </location>
</feature>
<evidence type="ECO:0000256" key="6">
    <source>
        <dbReference type="ARBA" id="ARBA00022786"/>
    </source>
</evidence>
<evidence type="ECO:0000256" key="2">
    <source>
        <dbReference type="ARBA" id="ARBA00012483"/>
    </source>
</evidence>
<dbReference type="GO" id="GO:0005634">
    <property type="term" value="C:nucleus"/>
    <property type="evidence" value="ECO:0007669"/>
    <property type="project" value="TreeGrafter"/>
</dbReference>
<gene>
    <name evidence="10" type="ORF">RIF29_30969</name>
</gene>
<dbReference type="PANTHER" id="PTHR22937:SF222">
    <property type="entry name" value="RING-TYPE E3 UBIQUITIN TRANSFERASE"/>
    <property type="match status" value="1"/>
</dbReference>
<comment type="caution">
    <text evidence="10">The sequence shown here is derived from an EMBL/GenBank/DDBJ whole genome shotgun (WGS) entry which is preliminary data.</text>
</comment>
<evidence type="ECO:0000256" key="5">
    <source>
        <dbReference type="ARBA" id="ARBA00022771"/>
    </source>
</evidence>
<keyword evidence="4" id="KW-0479">Metal-binding</keyword>
<evidence type="ECO:0000256" key="3">
    <source>
        <dbReference type="ARBA" id="ARBA00022679"/>
    </source>
</evidence>